<evidence type="ECO:0000259" key="11">
    <source>
        <dbReference type="Pfam" id="PF02823"/>
    </source>
</evidence>
<comment type="similarity">
    <text evidence="2 8 9">Belongs to the ATPase epsilon chain family.</text>
</comment>
<evidence type="ECO:0000256" key="6">
    <source>
        <dbReference type="ARBA" id="ARBA00023196"/>
    </source>
</evidence>
<keyword evidence="5 8" id="KW-0472">Membrane</keyword>
<sequence length="138" mass="15748">MGQSTFGLEIYASDRQFYTGRGKSITIPVDDGEMQILPHHEDMIAAIIPGEMRFTDAEGLEVDVAVSAGFVEVLNNRVKVFALTVERPEEIDIRRAEEARERAEEQLRQKKSLQEYNANQMALARAMSRLRVTHRRDI</sequence>
<evidence type="ECO:0000259" key="10">
    <source>
        <dbReference type="Pfam" id="PF00401"/>
    </source>
</evidence>
<dbReference type="InterPro" id="IPR020547">
    <property type="entry name" value="ATP_synth_F1_esu_C"/>
</dbReference>
<keyword evidence="3 8" id="KW-0813">Transport</keyword>
<dbReference type="SUPFAM" id="SSF46604">
    <property type="entry name" value="Epsilon subunit of F1F0-ATP synthase C-terminal domain"/>
    <property type="match status" value="1"/>
</dbReference>
<keyword evidence="8" id="KW-1003">Cell membrane</keyword>
<organism evidence="12 13">
    <name type="scientific">Sellimonas caecigallum</name>
    <dbReference type="NCBI Taxonomy" id="2592333"/>
    <lineage>
        <taxon>Bacteria</taxon>
        <taxon>Bacillati</taxon>
        <taxon>Bacillota</taxon>
        <taxon>Clostridia</taxon>
        <taxon>Lachnospirales</taxon>
        <taxon>Lachnospiraceae</taxon>
        <taxon>Sellimonas</taxon>
    </lineage>
</organism>
<feature type="domain" description="ATP synthase F1 complex delta/epsilon subunit N-terminal" evidence="11">
    <location>
        <begin position="8"/>
        <end position="83"/>
    </location>
</feature>
<dbReference type="Pfam" id="PF02823">
    <property type="entry name" value="ATP-synt_DE_N"/>
    <property type="match status" value="1"/>
</dbReference>
<evidence type="ECO:0000256" key="2">
    <source>
        <dbReference type="ARBA" id="ARBA00005712"/>
    </source>
</evidence>
<keyword evidence="4 8" id="KW-0406">Ion transport</keyword>
<keyword evidence="13" id="KW-1185">Reference proteome</keyword>
<name>A0ABS7L7N2_9FIRM</name>
<comment type="function">
    <text evidence="8">Produces ATP from ADP in the presence of a proton gradient across the membrane.</text>
</comment>
<keyword evidence="7 8" id="KW-0066">ATP synthesis</keyword>
<dbReference type="Gene3D" id="2.60.15.10">
    <property type="entry name" value="F0F1 ATP synthase delta/epsilon subunit, N-terminal"/>
    <property type="match status" value="1"/>
</dbReference>
<dbReference type="InterPro" id="IPR020546">
    <property type="entry name" value="ATP_synth_F1_dsu/esu_N"/>
</dbReference>
<proteinExistence type="inferred from homology"/>
<evidence type="ECO:0000313" key="13">
    <source>
        <dbReference type="Proteomes" id="UP000779049"/>
    </source>
</evidence>
<comment type="subunit">
    <text evidence="8 9">F-type ATPases have 2 components, CF(1) - the catalytic core - and CF(0) - the membrane proton channel. CF(1) has five subunits: alpha(3), beta(3), gamma(1), delta(1), epsilon(1). CF(0) has three main subunits: a, b and c.</text>
</comment>
<dbReference type="EMBL" id="VIRV01000007">
    <property type="protein sequence ID" value="MBY0758792.1"/>
    <property type="molecule type" value="Genomic_DNA"/>
</dbReference>
<dbReference type="NCBIfam" id="TIGR01216">
    <property type="entry name" value="ATP_synt_epsi"/>
    <property type="match status" value="1"/>
</dbReference>
<dbReference type="PANTHER" id="PTHR13822:SF10">
    <property type="entry name" value="ATP SYNTHASE EPSILON CHAIN, CHLOROPLASTIC"/>
    <property type="match status" value="1"/>
</dbReference>
<feature type="domain" description="ATP synthase epsilon subunit C-terminal" evidence="10">
    <location>
        <begin position="89"/>
        <end position="132"/>
    </location>
</feature>
<keyword evidence="8" id="KW-0375">Hydrogen ion transport</keyword>
<evidence type="ECO:0000256" key="5">
    <source>
        <dbReference type="ARBA" id="ARBA00023136"/>
    </source>
</evidence>
<evidence type="ECO:0000313" key="12">
    <source>
        <dbReference type="EMBL" id="MBY0758792.1"/>
    </source>
</evidence>
<gene>
    <name evidence="8 12" type="primary">atpC</name>
    <name evidence="12" type="ORF">FLB61_06790</name>
</gene>
<evidence type="ECO:0000256" key="4">
    <source>
        <dbReference type="ARBA" id="ARBA00023065"/>
    </source>
</evidence>
<dbReference type="PANTHER" id="PTHR13822">
    <property type="entry name" value="ATP SYNTHASE DELTA/EPSILON CHAIN"/>
    <property type="match status" value="1"/>
</dbReference>
<reference evidence="12 13" key="1">
    <citation type="journal article" date="2020" name="New Microbes New Infect">
        <title>Sellimonas caecigallum sp. nov., description and genome sequence of a new member of the Sellimonas genus isolated from the cecum of feral chicken.</title>
        <authorList>
            <person name="Wongkuna S."/>
            <person name="Ghimire S."/>
            <person name="Antony L."/>
            <person name="Chankhamhaengdecha S."/>
            <person name="Janvilisri T."/>
            <person name="Scaria J."/>
        </authorList>
    </citation>
    <scope>NUCLEOTIDE SEQUENCE [LARGE SCALE GENOMIC DNA]</scope>
    <source>
        <strain evidence="12 13">SW451</strain>
    </source>
</reference>
<protein>
    <recommendedName>
        <fullName evidence="8">ATP synthase epsilon chain</fullName>
    </recommendedName>
    <alternativeName>
        <fullName evidence="8">ATP synthase F1 sector epsilon subunit</fullName>
    </alternativeName>
    <alternativeName>
        <fullName evidence="8">F-ATPase epsilon subunit</fullName>
    </alternativeName>
</protein>
<dbReference type="RefSeq" id="WP_087203432.1">
    <property type="nucleotide sequence ID" value="NZ_CP173660.1"/>
</dbReference>
<dbReference type="InterPro" id="IPR036794">
    <property type="entry name" value="ATP_F1_dsu/esu_C_sf"/>
</dbReference>
<evidence type="ECO:0000256" key="1">
    <source>
        <dbReference type="ARBA" id="ARBA00004202"/>
    </source>
</evidence>
<evidence type="ECO:0000256" key="3">
    <source>
        <dbReference type="ARBA" id="ARBA00022448"/>
    </source>
</evidence>
<dbReference type="Pfam" id="PF00401">
    <property type="entry name" value="ATP-synt_DE"/>
    <property type="match status" value="1"/>
</dbReference>
<dbReference type="InterPro" id="IPR001469">
    <property type="entry name" value="ATP_synth_F1_dsu/esu"/>
</dbReference>
<comment type="subcellular location">
    <subcellularLocation>
        <location evidence="1 8">Cell membrane</location>
        <topology evidence="1 8">Peripheral membrane protein</topology>
    </subcellularLocation>
</comment>
<dbReference type="Proteomes" id="UP000779049">
    <property type="component" value="Unassembled WGS sequence"/>
</dbReference>
<dbReference type="Gene3D" id="1.20.5.440">
    <property type="entry name" value="ATP synthase delta/epsilon subunit, C-terminal domain"/>
    <property type="match status" value="1"/>
</dbReference>
<keyword evidence="6 8" id="KW-0139">CF(1)</keyword>
<comment type="caution">
    <text evidence="12">The sequence shown here is derived from an EMBL/GenBank/DDBJ whole genome shotgun (WGS) entry which is preliminary data.</text>
</comment>
<evidence type="ECO:0000256" key="7">
    <source>
        <dbReference type="ARBA" id="ARBA00023310"/>
    </source>
</evidence>
<evidence type="ECO:0000256" key="8">
    <source>
        <dbReference type="HAMAP-Rule" id="MF_00530"/>
    </source>
</evidence>
<accession>A0ABS7L7N2</accession>
<dbReference type="CDD" id="cd12152">
    <property type="entry name" value="F1-ATPase_delta"/>
    <property type="match status" value="1"/>
</dbReference>
<dbReference type="InterPro" id="IPR036771">
    <property type="entry name" value="ATPsynth_dsu/esu_N"/>
</dbReference>
<dbReference type="SUPFAM" id="SSF51344">
    <property type="entry name" value="Epsilon subunit of F1F0-ATP synthase N-terminal domain"/>
    <property type="match status" value="1"/>
</dbReference>
<evidence type="ECO:0000256" key="9">
    <source>
        <dbReference type="RuleBase" id="RU003656"/>
    </source>
</evidence>
<dbReference type="HAMAP" id="MF_00530">
    <property type="entry name" value="ATP_synth_epsil_bac"/>
    <property type="match status" value="1"/>
</dbReference>